<dbReference type="InterPro" id="IPR011335">
    <property type="entry name" value="Restrct_endonuc-II-like"/>
</dbReference>
<dbReference type="GO" id="GO:0004519">
    <property type="term" value="F:endonuclease activity"/>
    <property type="evidence" value="ECO:0007669"/>
    <property type="project" value="UniProtKB-KW"/>
</dbReference>
<proteinExistence type="predicted"/>
<dbReference type="EMBL" id="JAGTJJ010000002">
    <property type="protein sequence ID" value="MDC3980014.1"/>
    <property type="molecule type" value="Genomic_DNA"/>
</dbReference>
<comment type="caution">
    <text evidence="2">The sequence shown here is derived from an EMBL/GenBank/DDBJ whole genome shotgun (WGS) entry which is preliminary data.</text>
</comment>
<dbReference type="PANTHER" id="PTHR34107">
    <property type="entry name" value="SLL0198 PROTEIN-RELATED"/>
    <property type="match status" value="1"/>
</dbReference>
<name>A0A9X4APG0_9BACT</name>
<dbReference type="Proteomes" id="UP001151081">
    <property type="component" value="Unassembled WGS sequence"/>
</dbReference>
<dbReference type="Gene3D" id="3.90.1570.10">
    <property type="entry name" value="tt1808, chain A"/>
    <property type="match status" value="1"/>
</dbReference>
<dbReference type="SUPFAM" id="SSF52980">
    <property type="entry name" value="Restriction endonuclease-like"/>
    <property type="match status" value="1"/>
</dbReference>
<keyword evidence="2" id="KW-0255">Endonuclease</keyword>
<evidence type="ECO:0000259" key="1">
    <source>
        <dbReference type="Pfam" id="PF05685"/>
    </source>
</evidence>
<keyword evidence="3" id="KW-1185">Reference proteome</keyword>
<dbReference type="InterPro" id="IPR008538">
    <property type="entry name" value="Uma2"/>
</dbReference>
<dbReference type="Pfam" id="PF05685">
    <property type="entry name" value="Uma2"/>
    <property type="match status" value="1"/>
</dbReference>
<gene>
    <name evidence="2" type="ORF">KEG57_05855</name>
</gene>
<evidence type="ECO:0000313" key="3">
    <source>
        <dbReference type="Proteomes" id="UP001151081"/>
    </source>
</evidence>
<dbReference type="AlphaFoldDB" id="A0A9X4APG0"/>
<sequence length="193" mass="21920">MRSSLICPISGCPRRVDVDSMPPNVQREILDGEVYTHPRPWPSHMRTATILGGHLSSPFDSGWRGPGGWWILIRPGIALPDSPEVVPDVAGWRRERMPHLPEEASTLAPDWVCEILSPSTRNYDQRIKKPFYAKHGVTWCWIVDPEAHVLTAHRLRNGRWHDLGTWGDDERVSIEPFDAIELPLADLWLPSDA</sequence>
<organism evidence="2 3">
    <name type="scientific">Polyangium jinanense</name>
    <dbReference type="NCBI Taxonomy" id="2829994"/>
    <lineage>
        <taxon>Bacteria</taxon>
        <taxon>Pseudomonadati</taxon>
        <taxon>Myxococcota</taxon>
        <taxon>Polyangia</taxon>
        <taxon>Polyangiales</taxon>
        <taxon>Polyangiaceae</taxon>
        <taxon>Polyangium</taxon>
    </lineage>
</organism>
<reference evidence="2 3" key="1">
    <citation type="submission" date="2021-04" db="EMBL/GenBank/DDBJ databases">
        <title>Genome analysis of Polyangium sp.</title>
        <authorList>
            <person name="Li Y."/>
            <person name="Wang J."/>
        </authorList>
    </citation>
    <scope>NUCLEOTIDE SEQUENCE [LARGE SCALE GENOMIC DNA]</scope>
    <source>
        <strain evidence="2 3">SDU14</strain>
    </source>
</reference>
<feature type="domain" description="Putative restriction endonuclease" evidence="1">
    <location>
        <begin position="22"/>
        <end position="184"/>
    </location>
</feature>
<keyword evidence="2" id="KW-0378">Hydrolase</keyword>
<protein>
    <submittedName>
        <fullName evidence="2">Uma2 family endonuclease</fullName>
    </submittedName>
</protein>
<keyword evidence="2" id="KW-0540">Nuclease</keyword>
<evidence type="ECO:0000313" key="2">
    <source>
        <dbReference type="EMBL" id="MDC3980014.1"/>
    </source>
</evidence>
<accession>A0A9X4APG0</accession>
<dbReference type="InterPro" id="IPR012296">
    <property type="entry name" value="Nuclease_put_TT1808"/>
</dbReference>
<dbReference type="PANTHER" id="PTHR34107:SF4">
    <property type="entry name" value="SLL1222 PROTEIN"/>
    <property type="match status" value="1"/>
</dbReference>
<dbReference type="CDD" id="cd06260">
    <property type="entry name" value="DUF820-like"/>
    <property type="match status" value="1"/>
</dbReference>